<evidence type="ECO:0000313" key="2">
    <source>
        <dbReference type="Proteomes" id="UP000055024"/>
    </source>
</evidence>
<organism evidence="1 2">
    <name type="scientific">Trichinella zimbabwensis</name>
    <dbReference type="NCBI Taxonomy" id="268475"/>
    <lineage>
        <taxon>Eukaryota</taxon>
        <taxon>Metazoa</taxon>
        <taxon>Ecdysozoa</taxon>
        <taxon>Nematoda</taxon>
        <taxon>Enoplea</taxon>
        <taxon>Dorylaimia</taxon>
        <taxon>Trichinellida</taxon>
        <taxon>Trichinellidae</taxon>
        <taxon>Trichinella</taxon>
    </lineage>
</organism>
<sequence length="39" mass="4490">MHGVVLQNNHGGPGTTLVILARFERKFSEKWFFALFRAN</sequence>
<accession>A0A0V1GGY6</accession>
<name>A0A0V1GGY6_9BILA</name>
<keyword evidence="2" id="KW-1185">Reference proteome</keyword>
<dbReference type="EMBL" id="JYDP01002086">
    <property type="protein sequence ID" value="KRY97392.1"/>
    <property type="molecule type" value="Genomic_DNA"/>
</dbReference>
<protein>
    <submittedName>
        <fullName evidence="1">Uncharacterized protein</fullName>
    </submittedName>
</protein>
<evidence type="ECO:0000313" key="1">
    <source>
        <dbReference type="EMBL" id="KRY97392.1"/>
    </source>
</evidence>
<proteinExistence type="predicted"/>
<dbReference type="AlphaFoldDB" id="A0A0V1GGY6"/>
<comment type="caution">
    <text evidence="1">The sequence shown here is derived from an EMBL/GenBank/DDBJ whole genome shotgun (WGS) entry which is preliminary data.</text>
</comment>
<gene>
    <name evidence="1" type="ORF">T11_15597</name>
</gene>
<dbReference type="Proteomes" id="UP000055024">
    <property type="component" value="Unassembled WGS sequence"/>
</dbReference>
<reference evidence="1 2" key="1">
    <citation type="submission" date="2015-01" db="EMBL/GenBank/DDBJ databases">
        <title>Evolution of Trichinella species and genotypes.</title>
        <authorList>
            <person name="Korhonen P.K."/>
            <person name="Edoardo P."/>
            <person name="Giuseppe L.R."/>
            <person name="Gasser R.B."/>
        </authorList>
    </citation>
    <scope>NUCLEOTIDE SEQUENCE [LARGE SCALE GENOMIC DNA]</scope>
    <source>
        <strain evidence="1">ISS1029</strain>
    </source>
</reference>